<protein>
    <submittedName>
        <fullName evidence="5">Type II secretion system protein E</fullName>
    </submittedName>
</protein>
<dbReference type="Pfam" id="PF00437">
    <property type="entry name" value="T2SSE"/>
    <property type="match status" value="1"/>
</dbReference>
<sequence length="553" mass="59853">MSTLEQHLAPTRDFDGFLSFLQVHGLLTPEAAKRARNARASTDHAADVVLIELGLTREVDLARHMAEYLSLSTTAVAADAIDRALLDSVGLAYLEANQVLPIELAGAAVVVAVADPFSANAAEAVGYCLDRPVELRVCTRSHILETLRTLRGDAGAAPELTDRPATAVVENEDFDDVERLRDVAREAPVIRFVNYIIQSAVDRGATDLHIEPRSDHVCIRMRCDGMLDLVETTSRSMLAGIATRIKILSQLNIAERRLPQDGRMRVAVRGQEIDLRVSVLPSVHGESFVLRILDRSGVTLSLEALGYAPDAIGHLRALAQTPNGIILVTGPTGSGKTTTLYSILRERQSEQVKIFTVEDPVEYRLDGITQLQVDPSIDLTFARALRSVLRHDPDVILVGEIRDRETAQIAIQAALTGHLVFSTLHTNSASGALARLTDMGVDSYLIGATIRAVIAQRLLRKTCLSCRGAGCDLCHDTGYSGRTVTYEILDVTRETAGAINAGAAESEVLDRSVAQGFVRMVDHAAGLTAAGITTPAEVRRVLDQVRESLDARD</sequence>
<evidence type="ECO:0000256" key="1">
    <source>
        <dbReference type="ARBA" id="ARBA00006611"/>
    </source>
</evidence>
<evidence type="ECO:0000259" key="4">
    <source>
        <dbReference type="PROSITE" id="PS00662"/>
    </source>
</evidence>
<gene>
    <name evidence="5" type="primary">xpsE</name>
    <name evidence="5" type="ORF">PAM7066_02714</name>
</gene>
<dbReference type="SUPFAM" id="SSF160246">
    <property type="entry name" value="EspE N-terminal domain-like"/>
    <property type="match status" value="1"/>
</dbReference>
<dbReference type="Gene3D" id="3.40.50.300">
    <property type="entry name" value="P-loop containing nucleotide triphosphate hydrolases"/>
    <property type="match status" value="1"/>
</dbReference>
<evidence type="ECO:0000256" key="2">
    <source>
        <dbReference type="ARBA" id="ARBA00022741"/>
    </source>
</evidence>
<reference evidence="5 6" key="1">
    <citation type="submission" date="2017-03" db="EMBL/GenBank/DDBJ databases">
        <authorList>
            <person name="Afonso C.L."/>
            <person name="Miller P.J."/>
            <person name="Scott M.A."/>
            <person name="Spackman E."/>
            <person name="Goraichik I."/>
            <person name="Dimitrov K.M."/>
            <person name="Suarez D.L."/>
            <person name="Swayne D.E."/>
        </authorList>
    </citation>
    <scope>NUCLEOTIDE SEQUENCE [LARGE SCALE GENOMIC DNA]</scope>
    <source>
        <strain evidence="5 6">CECT 7066</strain>
    </source>
</reference>
<dbReference type="Gene3D" id="3.30.450.90">
    <property type="match status" value="1"/>
</dbReference>
<dbReference type="EMBL" id="FWFV01000008">
    <property type="protein sequence ID" value="SLN56860.1"/>
    <property type="molecule type" value="Genomic_DNA"/>
</dbReference>
<dbReference type="GO" id="GO:0016887">
    <property type="term" value="F:ATP hydrolysis activity"/>
    <property type="evidence" value="ECO:0007669"/>
    <property type="project" value="TreeGrafter"/>
</dbReference>
<name>A0A1Y5TBT4_9RHOB</name>
<dbReference type="Pfam" id="PF05157">
    <property type="entry name" value="MshEN"/>
    <property type="match status" value="1"/>
</dbReference>
<evidence type="ECO:0000256" key="3">
    <source>
        <dbReference type="ARBA" id="ARBA00022840"/>
    </source>
</evidence>
<dbReference type="PANTHER" id="PTHR30258:SF2">
    <property type="entry name" value="COMG OPERON PROTEIN 1"/>
    <property type="match status" value="1"/>
</dbReference>
<dbReference type="PROSITE" id="PS00662">
    <property type="entry name" value="T2SP_E"/>
    <property type="match status" value="1"/>
</dbReference>
<dbReference type="AlphaFoldDB" id="A0A1Y5TBT4"/>
<keyword evidence="6" id="KW-1185">Reference proteome</keyword>
<dbReference type="Gene3D" id="3.30.300.160">
    <property type="entry name" value="Type II secretion system, protein E, N-terminal domain"/>
    <property type="match status" value="1"/>
</dbReference>
<feature type="domain" description="Bacterial type II secretion system protein E" evidence="4">
    <location>
        <begin position="389"/>
        <end position="403"/>
    </location>
</feature>
<dbReference type="RefSeq" id="WP_085854723.1">
    <property type="nucleotide sequence ID" value="NZ_FOPF01000008.1"/>
</dbReference>
<dbReference type="InterPro" id="IPR027417">
    <property type="entry name" value="P-loop_NTPase"/>
</dbReference>
<dbReference type="CDD" id="cd01129">
    <property type="entry name" value="PulE-GspE-like"/>
    <property type="match status" value="1"/>
</dbReference>
<dbReference type="GO" id="GO:0005886">
    <property type="term" value="C:plasma membrane"/>
    <property type="evidence" value="ECO:0007669"/>
    <property type="project" value="TreeGrafter"/>
</dbReference>
<dbReference type="InterPro" id="IPR003593">
    <property type="entry name" value="AAA+_ATPase"/>
</dbReference>
<keyword evidence="3" id="KW-0067">ATP-binding</keyword>
<dbReference type="PANTHER" id="PTHR30258">
    <property type="entry name" value="TYPE II SECRETION SYSTEM PROTEIN GSPE-RELATED"/>
    <property type="match status" value="1"/>
</dbReference>
<dbReference type="OrthoDB" id="9804785at2"/>
<dbReference type="STRING" id="315423.SAMN04488020_1086"/>
<organism evidence="5 6">
    <name type="scientific">Palleronia marisminoris</name>
    <dbReference type="NCBI Taxonomy" id="315423"/>
    <lineage>
        <taxon>Bacteria</taxon>
        <taxon>Pseudomonadati</taxon>
        <taxon>Pseudomonadota</taxon>
        <taxon>Alphaproteobacteria</taxon>
        <taxon>Rhodobacterales</taxon>
        <taxon>Roseobacteraceae</taxon>
        <taxon>Palleronia</taxon>
    </lineage>
</organism>
<dbReference type="InterPro" id="IPR037257">
    <property type="entry name" value="T2SS_E_N_sf"/>
</dbReference>
<dbReference type="SUPFAM" id="SSF52540">
    <property type="entry name" value="P-loop containing nucleoside triphosphate hydrolases"/>
    <property type="match status" value="1"/>
</dbReference>
<evidence type="ECO:0000313" key="6">
    <source>
        <dbReference type="Proteomes" id="UP000193870"/>
    </source>
</evidence>
<comment type="similarity">
    <text evidence="1">Belongs to the GSP E family.</text>
</comment>
<dbReference type="SMART" id="SM00382">
    <property type="entry name" value="AAA"/>
    <property type="match status" value="1"/>
</dbReference>
<dbReference type="InterPro" id="IPR007831">
    <property type="entry name" value="T2SS_GspE_N"/>
</dbReference>
<accession>A0A1Y5TBT4</accession>
<evidence type="ECO:0000313" key="5">
    <source>
        <dbReference type="EMBL" id="SLN56860.1"/>
    </source>
</evidence>
<dbReference type="GO" id="GO:0005524">
    <property type="term" value="F:ATP binding"/>
    <property type="evidence" value="ECO:0007669"/>
    <property type="project" value="UniProtKB-KW"/>
</dbReference>
<dbReference type="InterPro" id="IPR001482">
    <property type="entry name" value="T2SS/T4SS_dom"/>
</dbReference>
<dbReference type="Proteomes" id="UP000193870">
    <property type="component" value="Unassembled WGS sequence"/>
</dbReference>
<proteinExistence type="inferred from homology"/>
<keyword evidence="2" id="KW-0547">Nucleotide-binding</keyword>